<keyword evidence="4" id="KW-1185">Reference proteome</keyword>
<dbReference type="PANTHER" id="PTHR21562:SF83">
    <property type="entry name" value="PECTIN ACETYLESTERASE 4"/>
    <property type="match status" value="1"/>
</dbReference>
<feature type="transmembrane region" description="Helical" evidence="2">
    <location>
        <begin position="32"/>
        <end position="51"/>
    </location>
</feature>
<dbReference type="InterPro" id="IPR004963">
    <property type="entry name" value="PAE/NOTUM"/>
</dbReference>
<comment type="caution">
    <text evidence="3">The sequence shown here is derived from an EMBL/GenBank/DDBJ whole genome shotgun (WGS) entry which is preliminary data.</text>
</comment>
<dbReference type="Proteomes" id="UP000249169">
    <property type="component" value="Unassembled WGS sequence"/>
</dbReference>
<dbReference type="GO" id="GO:0016787">
    <property type="term" value="F:hydrolase activity"/>
    <property type="evidence" value="ECO:0007669"/>
    <property type="project" value="InterPro"/>
</dbReference>
<accession>A0A328C936</accession>
<evidence type="ECO:0000256" key="1">
    <source>
        <dbReference type="SAM" id="MobiDB-lite"/>
    </source>
</evidence>
<dbReference type="EMBL" id="QHKO01000003">
    <property type="protein sequence ID" value="RAL23124.1"/>
    <property type="molecule type" value="Genomic_DNA"/>
</dbReference>
<evidence type="ECO:0008006" key="5">
    <source>
        <dbReference type="Google" id="ProtNLM"/>
    </source>
</evidence>
<gene>
    <name evidence="3" type="ORF">DL240_09585</name>
</gene>
<protein>
    <recommendedName>
        <fullName evidence="5">Esterase</fullName>
    </recommendedName>
</protein>
<keyword evidence="2" id="KW-0472">Membrane</keyword>
<dbReference type="Pfam" id="PF03283">
    <property type="entry name" value="PAE"/>
    <property type="match status" value="1"/>
</dbReference>
<reference evidence="3 4" key="1">
    <citation type="submission" date="2018-05" db="EMBL/GenBank/DDBJ databases">
        <title>Lujinxingia marina gen. nov. sp. nov., a new facultative anaerobic member of the class Deltaproteobacteria, and proposal of Lujinxingaceae fam. nov.</title>
        <authorList>
            <person name="Li C.-M."/>
        </authorList>
    </citation>
    <scope>NUCLEOTIDE SEQUENCE [LARGE SCALE GENOMIC DNA]</scope>
    <source>
        <strain evidence="3 4">B210</strain>
    </source>
</reference>
<proteinExistence type="predicted"/>
<evidence type="ECO:0000256" key="2">
    <source>
        <dbReference type="SAM" id="Phobius"/>
    </source>
</evidence>
<dbReference type="InterPro" id="IPR029058">
    <property type="entry name" value="AB_hydrolase_fold"/>
</dbReference>
<dbReference type="SUPFAM" id="SSF53474">
    <property type="entry name" value="alpha/beta-Hydrolases"/>
    <property type="match status" value="1"/>
</dbReference>
<feature type="compositionally biased region" description="Gly residues" evidence="1">
    <location>
        <begin position="9"/>
        <end position="23"/>
    </location>
</feature>
<dbReference type="AlphaFoldDB" id="A0A328C936"/>
<sequence length="387" mass="42370">MAGRHSGECAGGGRSTDKGGGMKGSQAMRGRWWGALLILIALGGCVLPPGLRRSNNPQVEVELWRPEAGLVPGRWTYVEVEGARCANGSAVGAGFSAGGQQGDLVVYFNGGGACWDALSCGILETAANTDRRYSHEQLAREVYPLEKAGLLSREEGTNPLRDAHFLFVPYCTGDLHAGANTITYPGLGLEGPVHHQGRRNVELFVERARTFFPHVERVWLMGVSAGGYAVTLNFELFKEAFPHAEVHAFADASPWLTLEEERWASWRASWAMTLPAQCQGCLENSQLIPTRLAETYPGSRFALSVFSHDAVISTYFGASPATFNTLLEALVLRYQEGPPNMRVFVAEGGDHETLLQLRTLRGVEERRLEDFFLRWVQGEESEDGPGE</sequence>
<dbReference type="PANTHER" id="PTHR21562">
    <property type="entry name" value="NOTUM-RELATED"/>
    <property type="match status" value="1"/>
</dbReference>
<feature type="region of interest" description="Disordered" evidence="1">
    <location>
        <begin position="1"/>
        <end position="25"/>
    </location>
</feature>
<organism evidence="3 4">
    <name type="scientific">Lujinxingia litoralis</name>
    <dbReference type="NCBI Taxonomy" id="2211119"/>
    <lineage>
        <taxon>Bacteria</taxon>
        <taxon>Deltaproteobacteria</taxon>
        <taxon>Bradymonadales</taxon>
        <taxon>Lujinxingiaceae</taxon>
        <taxon>Lujinxingia</taxon>
    </lineage>
</organism>
<keyword evidence="2" id="KW-0812">Transmembrane</keyword>
<keyword evidence="2" id="KW-1133">Transmembrane helix</keyword>
<name>A0A328C936_9DELT</name>
<evidence type="ECO:0000313" key="3">
    <source>
        <dbReference type="EMBL" id="RAL23124.1"/>
    </source>
</evidence>
<evidence type="ECO:0000313" key="4">
    <source>
        <dbReference type="Proteomes" id="UP000249169"/>
    </source>
</evidence>